<accession>A0A919MX38</accession>
<protein>
    <submittedName>
        <fullName evidence="4">Oxidoreductase</fullName>
    </submittedName>
</protein>
<organism evidence="4 5">
    <name type="scientific">Actinoplanes siamensis</name>
    <dbReference type="NCBI Taxonomy" id="1223317"/>
    <lineage>
        <taxon>Bacteria</taxon>
        <taxon>Bacillati</taxon>
        <taxon>Actinomycetota</taxon>
        <taxon>Actinomycetes</taxon>
        <taxon>Micromonosporales</taxon>
        <taxon>Micromonosporaceae</taxon>
        <taxon>Actinoplanes</taxon>
    </lineage>
</organism>
<name>A0A919MX38_9ACTN</name>
<dbReference type="GO" id="GO:0016491">
    <property type="term" value="F:oxidoreductase activity"/>
    <property type="evidence" value="ECO:0007669"/>
    <property type="project" value="UniProtKB-KW"/>
</dbReference>
<dbReference type="Pfam" id="PF22725">
    <property type="entry name" value="GFO_IDH_MocA_C3"/>
    <property type="match status" value="1"/>
</dbReference>
<dbReference type="InterPro" id="IPR036291">
    <property type="entry name" value="NAD(P)-bd_dom_sf"/>
</dbReference>
<dbReference type="SUPFAM" id="SSF51735">
    <property type="entry name" value="NAD(P)-binding Rossmann-fold domains"/>
    <property type="match status" value="1"/>
</dbReference>
<gene>
    <name evidence="4" type="ORF">Asi03nite_06850</name>
</gene>
<dbReference type="Proteomes" id="UP000629619">
    <property type="component" value="Unassembled WGS sequence"/>
</dbReference>
<dbReference type="SUPFAM" id="SSF55347">
    <property type="entry name" value="Glyceraldehyde-3-phosphate dehydrogenase-like, C-terminal domain"/>
    <property type="match status" value="1"/>
</dbReference>
<evidence type="ECO:0000259" key="2">
    <source>
        <dbReference type="Pfam" id="PF01408"/>
    </source>
</evidence>
<evidence type="ECO:0000256" key="1">
    <source>
        <dbReference type="ARBA" id="ARBA00023002"/>
    </source>
</evidence>
<dbReference type="PANTHER" id="PTHR43818">
    <property type="entry name" value="BCDNA.GH03377"/>
    <property type="match status" value="1"/>
</dbReference>
<sequence>MRFGLFGTGPWAHMVHAEALARHPGVELAGVWGRDPAKAAELAGKHGARAYGDADELIAEVDAVAIALPPDVQAPIAIRAARAGRHLLLDKPVSLRTEEASALASAVADRDLASVVFFTRRFVPETERFVAEAVETGGWTEARVDHLGSIFTPDNPFGASPWRRERGGLWDVGPHALSLVLPILGPVTEVTGLTGARDLTAVLLRHENGAISRLTLSVDAPEATVRQATEFAGEAGVRSVPAVDFSPVDCFRVALDQLLAAAAGGPKPACDVDFGARVTAVLAAAAQSIAQGRTVRLD</sequence>
<evidence type="ECO:0000313" key="4">
    <source>
        <dbReference type="EMBL" id="GIF03147.1"/>
    </source>
</evidence>
<dbReference type="Pfam" id="PF01408">
    <property type="entry name" value="GFO_IDH_MocA"/>
    <property type="match status" value="1"/>
</dbReference>
<keyword evidence="1" id="KW-0560">Oxidoreductase</keyword>
<dbReference type="Gene3D" id="3.40.50.720">
    <property type="entry name" value="NAD(P)-binding Rossmann-like Domain"/>
    <property type="match status" value="1"/>
</dbReference>
<reference evidence="4" key="1">
    <citation type="submission" date="2021-01" db="EMBL/GenBank/DDBJ databases">
        <title>Whole genome shotgun sequence of Actinoplanes siamensis NBRC 109076.</title>
        <authorList>
            <person name="Komaki H."/>
            <person name="Tamura T."/>
        </authorList>
    </citation>
    <scope>NUCLEOTIDE SEQUENCE</scope>
    <source>
        <strain evidence="4">NBRC 109076</strain>
    </source>
</reference>
<keyword evidence="5" id="KW-1185">Reference proteome</keyword>
<feature type="domain" description="Gfo/Idh/MocA-like oxidoreductase N-terminal" evidence="2">
    <location>
        <begin position="1"/>
        <end position="112"/>
    </location>
</feature>
<dbReference type="Gene3D" id="3.30.360.10">
    <property type="entry name" value="Dihydrodipicolinate Reductase, domain 2"/>
    <property type="match status" value="1"/>
</dbReference>
<dbReference type="InterPro" id="IPR050463">
    <property type="entry name" value="Gfo/Idh/MocA_oxidrdct_glycsds"/>
</dbReference>
<dbReference type="AlphaFoldDB" id="A0A919MX38"/>
<comment type="caution">
    <text evidence="4">The sequence shown here is derived from an EMBL/GenBank/DDBJ whole genome shotgun (WGS) entry which is preliminary data.</text>
</comment>
<dbReference type="RefSeq" id="WP_203676863.1">
    <property type="nucleotide sequence ID" value="NZ_BOMW01000006.1"/>
</dbReference>
<proteinExistence type="predicted"/>
<dbReference type="EMBL" id="BOMW01000006">
    <property type="protein sequence ID" value="GIF03147.1"/>
    <property type="molecule type" value="Genomic_DNA"/>
</dbReference>
<evidence type="ECO:0000313" key="5">
    <source>
        <dbReference type="Proteomes" id="UP000629619"/>
    </source>
</evidence>
<dbReference type="InterPro" id="IPR000683">
    <property type="entry name" value="Gfo/Idh/MocA-like_OxRdtase_N"/>
</dbReference>
<dbReference type="PANTHER" id="PTHR43818:SF11">
    <property type="entry name" value="BCDNA.GH03377"/>
    <property type="match status" value="1"/>
</dbReference>
<dbReference type="GO" id="GO:0000166">
    <property type="term" value="F:nucleotide binding"/>
    <property type="evidence" value="ECO:0007669"/>
    <property type="project" value="InterPro"/>
</dbReference>
<evidence type="ECO:0000259" key="3">
    <source>
        <dbReference type="Pfam" id="PF22725"/>
    </source>
</evidence>
<dbReference type="InterPro" id="IPR055170">
    <property type="entry name" value="GFO_IDH_MocA-like_dom"/>
</dbReference>
<feature type="domain" description="GFO/IDH/MocA-like oxidoreductase" evidence="3">
    <location>
        <begin position="150"/>
        <end position="236"/>
    </location>
</feature>